<name>W5IIZ6_SCAIO</name>
<dbReference type="EMBL" id="ADCX01000003">
    <property type="protein sequence ID" value="EFG26831.2"/>
    <property type="molecule type" value="Genomic_DNA"/>
</dbReference>
<proteinExistence type="inferred from homology"/>
<evidence type="ECO:0000256" key="4">
    <source>
        <dbReference type="SAM" id="Coils"/>
    </source>
</evidence>
<evidence type="ECO:0000256" key="1">
    <source>
        <dbReference type="ARBA" id="ARBA00010923"/>
    </source>
</evidence>
<dbReference type="HOGENOM" id="CLU_021095_0_2_11"/>
<feature type="coiled-coil region" evidence="4">
    <location>
        <begin position="166"/>
        <end position="193"/>
    </location>
</feature>
<dbReference type="InterPro" id="IPR044946">
    <property type="entry name" value="Restrct_endonuc_typeI_TRD_sf"/>
</dbReference>
<dbReference type="PANTHER" id="PTHR30408">
    <property type="entry name" value="TYPE-1 RESTRICTION ENZYME ECOKI SPECIFICITY PROTEIN"/>
    <property type="match status" value="1"/>
</dbReference>
<evidence type="ECO:0000256" key="3">
    <source>
        <dbReference type="ARBA" id="ARBA00023125"/>
    </source>
</evidence>
<keyword evidence="2" id="KW-0680">Restriction system</keyword>
<organism evidence="6 7">
    <name type="scientific">Scardovia inopinata F0304</name>
    <dbReference type="NCBI Taxonomy" id="641146"/>
    <lineage>
        <taxon>Bacteria</taxon>
        <taxon>Bacillati</taxon>
        <taxon>Actinomycetota</taxon>
        <taxon>Actinomycetes</taxon>
        <taxon>Bifidobacteriales</taxon>
        <taxon>Bifidobacteriaceae</taxon>
        <taxon>Scardovia</taxon>
    </lineage>
</organism>
<evidence type="ECO:0000259" key="5">
    <source>
        <dbReference type="Pfam" id="PF01420"/>
    </source>
</evidence>
<comment type="similarity">
    <text evidence="1">Belongs to the type-I restriction system S methylase family.</text>
</comment>
<evidence type="ECO:0000256" key="2">
    <source>
        <dbReference type="ARBA" id="ARBA00022747"/>
    </source>
</evidence>
<dbReference type="InterPro" id="IPR052021">
    <property type="entry name" value="Type-I_RS_S_subunit"/>
</dbReference>
<accession>W5IIZ6</accession>
<dbReference type="PANTHER" id="PTHR30408:SF12">
    <property type="entry name" value="TYPE I RESTRICTION ENZYME MJAVIII SPECIFICITY SUBUNIT"/>
    <property type="match status" value="1"/>
</dbReference>
<protein>
    <recommendedName>
        <fullName evidence="5">Type I restriction modification DNA specificity domain-containing protein</fullName>
    </recommendedName>
</protein>
<feature type="domain" description="Type I restriction modification DNA specificity" evidence="5">
    <location>
        <begin position="206"/>
        <end position="383"/>
    </location>
</feature>
<dbReference type="Proteomes" id="UP000005777">
    <property type="component" value="Unassembled WGS sequence"/>
</dbReference>
<reference evidence="6 7" key="1">
    <citation type="submission" date="2012-01" db="EMBL/GenBank/DDBJ databases">
        <title>The Genome Sequence of Scardovia inopinata F0304.</title>
        <authorList>
            <consortium name="The Broad Institute Genome Sequencing Platform"/>
            <person name="Earl A."/>
            <person name="Ward D."/>
            <person name="Feldgarden M."/>
            <person name="Gevers D."/>
            <person name="Izard J."/>
            <person name="Baranova O.V."/>
            <person name="Blanton J.M."/>
            <person name="Tanner A.C."/>
            <person name="Dewhirst F.E."/>
            <person name="Young S.K."/>
            <person name="Zeng Q."/>
            <person name="Gargeya S."/>
            <person name="Fitzgerald M."/>
            <person name="Haas B."/>
            <person name="Abouelleil A."/>
            <person name="Alvarado L."/>
            <person name="Arachchi H.M."/>
            <person name="Berlin A."/>
            <person name="Chapman S.B."/>
            <person name="Gearin G."/>
            <person name="Goldberg J."/>
            <person name="Griggs A."/>
            <person name="Gujja S."/>
            <person name="Hansen M."/>
            <person name="Heiman D."/>
            <person name="Howarth C."/>
            <person name="Larimer J."/>
            <person name="Lui A."/>
            <person name="MacDonald P.J."/>
            <person name="McCowen C."/>
            <person name="Montmayeur A."/>
            <person name="Murphy C."/>
            <person name="Neiman D."/>
            <person name="Pearson M."/>
            <person name="Priest M."/>
            <person name="Roberts A."/>
            <person name="Saif S."/>
            <person name="Shea T."/>
            <person name="Sisk P."/>
            <person name="Stolte C."/>
            <person name="Sykes S."/>
            <person name="Wortman J."/>
            <person name="Nusbaum C."/>
            <person name="Birren B."/>
        </authorList>
    </citation>
    <scope>NUCLEOTIDE SEQUENCE [LARGE SCALE GENOMIC DNA]</scope>
    <source>
        <strain evidence="6 7">F0304</strain>
    </source>
</reference>
<dbReference type="GO" id="GO:0003677">
    <property type="term" value="F:DNA binding"/>
    <property type="evidence" value="ECO:0007669"/>
    <property type="project" value="UniProtKB-KW"/>
</dbReference>
<dbReference type="GO" id="GO:0009307">
    <property type="term" value="P:DNA restriction-modification system"/>
    <property type="evidence" value="ECO:0007669"/>
    <property type="project" value="UniProtKB-KW"/>
</dbReference>
<comment type="caution">
    <text evidence="6">The sequence shown here is derived from an EMBL/GenBank/DDBJ whole genome shotgun (WGS) entry which is preliminary data.</text>
</comment>
<dbReference type="InterPro" id="IPR000055">
    <property type="entry name" value="Restrct_endonuc_typeI_TRD"/>
</dbReference>
<evidence type="ECO:0000313" key="7">
    <source>
        <dbReference type="Proteomes" id="UP000005777"/>
    </source>
</evidence>
<gene>
    <name evidence="6" type="ORF">HMPREF9020_00459</name>
</gene>
<dbReference type="SUPFAM" id="SSF116734">
    <property type="entry name" value="DNA methylase specificity domain"/>
    <property type="match status" value="2"/>
</dbReference>
<dbReference type="RefSeq" id="WP_050752363.1">
    <property type="nucleotide sequence ID" value="NZ_GG770225.1"/>
</dbReference>
<dbReference type="eggNOG" id="COG0732">
    <property type="taxonomic scope" value="Bacteria"/>
</dbReference>
<feature type="domain" description="Type I restriction modification DNA specificity" evidence="5">
    <location>
        <begin position="17"/>
        <end position="183"/>
    </location>
</feature>
<sequence>MTKELQPALRFCGFTDAWEQRKLGDVFEEYSEKNHGDLPPLTVLQGSGTIQRDESSRVLLYKKASLSNYKLVNKGDFILHLRSFEGGLEISKQRGIISPAYHTFHGEGANSKFYYLFFRSYNFINILLKPYIYGIRDGKNIDIDGMKEIMIPYPVIEEQRKIGEFFKTLDDLIAATERKKELLQKKKQAYLQLIFSQHLRFKGFTKPWEQRKLNDIAYKVTEKNNNFSIRETFTNSAELGIVSQLDFFDRNLSNAENIVNYYIVRAKDFVYNPRISAAAPVGPINCNNLEREGIISPLYTVFRTHCIDTNYLEWFFKSSDWHKFMRYYGDSGARSDRFSIKDSLFFEMPIPYPVIEEQRKIGEFFKTLDDLIAATDKKINLLKRRKKAYLQLMFI</sequence>
<dbReference type="Pfam" id="PF01420">
    <property type="entry name" value="Methylase_S"/>
    <property type="match status" value="2"/>
</dbReference>
<dbReference type="AlphaFoldDB" id="W5IIZ6"/>
<evidence type="ECO:0000313" key="6">
    <source>
        <dbReference type="EMBL" id="EFG26831.2"/>
    </source>
</evidence>
<keyword evidence="4" id="KW-0175">Coiled coil</keyword>
<keyword evidence="3" id="KW-0238">DNA-binding</keyword>
<dbReference type="Gene3D" id="3.90.220.20">
    <property type="entry name" value="DNA methylase specificity domains"/>
    <property type="match status" value="2"/>
</dbReference>
<keyword evidence="7" id="KW-1185">Reference proteome</keyword>